<organism evidence="3 4">
    <name type="scientific">Tothia fuscella</name>
    <dbReference type="NCBI Taxonomy" id="1048955"/>
    <lineage>
        <taxon>Eukaryota</taxon>
        <taxon>Fungi</taxon>
        <taxon>Dikarya</taxon>
        <taxon>Ascomycota</taxon>
        <taxon>Pezizomycotina</taxon>
        <taxon>Dothideomycetes</taxon>
        <taxon>Pleosporomycetidae</taxon>
        <taxon>Venturiales</taxon>
        <taxon>Cylindrosympodiaceae</taxon>
        <taxon>Tothia</taxon>
    </lineage>
</organism>
<reference evidence="3" key="1">
    <citation type="journal article" date="2020" name="Stud. Mycol.">
        <title>101 Dothideomycetes genomes: a test case for predicting lifestyles and emergence of pathogens.</title>
        <authorList>
            <person name="Haridas S."/>
            <person name="Albert R."/>
            <person name="Binder M."/>
            <person name="Bloem J."/>
            <person name="Labutti K."/>
            <person name="Salamov A."/>
            <person name="Andreopoulos B."/>
            <person name="Baker S."/>
            <person name="Barry K."/>
            <person name="Bills G."/>
            <person name="Bluhm B."/>
            <person name="Cannon C."/>
            <person name="Castanera R."/>
            <person name="Culley D."/>
            <person name="Daum C."/>
            <person name="Ezra D."/>
            <person name="Gonzalez J."/>
            <person name="Henrissat B."/>
            <person name="Kuo A."/>
            <person name="Liang C."/>
            <person name="Lipzen A."/>
            <person name="Lutzoni F."/>
            <person name="Magnuson J."/>
            <person name="Mondo S."/>
            <person name="Nolan M."/>
            <person name="Ohm R."/>
            <person name="Pangilinan J."/>
            <person name="Park H.-J."/>
            <person name="Ramirez L."/>
            <person name="Alfaro M."/>
            <person name="Sun H."/>
            <person name="Tritt A."/>
            <person name="Yoshinaga Y."/>
            <person name="Zwiers L.-H."/>
            <person name="Turgeon B."/>
            <person name="Goodwin S."/>
            <person name="Spatafora J."/>
            <person name="Crous P."/>
            <person name="Grigoriev I."/>
        </authorList>
    </citation>
    <scope>NUCLEOTIDE SEQUENCE</scope>
    <source>
        <strain evidence="3">CBS 130266</strain>
    </source>
</reference>
<feature type="compositionally biased region" description="Pro residues" evidence="2">
    <location>
        <begin position="37"/>
        <end position="55"/>
    </location>
</feature>
<dbReference type="Gene3D" id="3.60.160.10">
    <property type="entry name" value="Mitochondrial biogenesis AIM24"/>
    <property type="match status" value="1"/>
</dbReference>
<comment type="subcellular location">
    <subcellularLocation>
        <location evidence="1">Mitochondrion</location>
    </subcellularLocation>
</comment>
<dbReference type="NCBIfam" id="TIGR00266">
    <property type="entry name" value="TIGR00266 family protein"/>
    <property type="match status" value="1"/>
</dbReference>
<dbReference type="Pfam" id="PF01987">
    <property type="entry name" value="AIM24"/>
    <property type="match status" value="1"/>
</dbReference>
<evidence type="ECO:0000313" key="4">
    <source>
        <dbReference type="Proteomes" id="UP000800235"/>
    </source>
</evidence>
<dbReference type="AlphaFoldDB" id="A0A9P4P4R4"/>
<dbReference type="Proteomes" id="UP000800235">
    <property type="component" value="Unassembled WGS sequence"/>
</dbReference>
<evidence type="ECO:0000313" key="3">
    <source>
        <dbReference type="EMBL" id="KAF2436511.1"/>
    </source>
</evidence>
<comment type="caution">
    <text evidence="3">The sequence shown here is derived from an EMBL/GenBank/DDBJ whole genome shotgun (WGS) entry which is preliminary data.</text>
</comment>
<gene>
    <name evidence="3" type="ORF">EJ08DRAFT_667279</name>
</gene>
<keyword evidence="1" id="KW-0496">Mitochondrion</keyword>
<dbReference type="InterPro" id="IPR002838">
    <property type="entry name" value="AIM24"/>
</dbReference>
<accession>A0A9P4P4R4</accession>
<name>A0A9P4P4R4_9PEZI</name>
<sequence>MSGQYYPPPPDGSSGYPPPGQQQHYPPPPSQGQQQHYPPPPLTGPATSYPPPPSASQPQHQYAPPPQQGSPAQHAFPPTPSPQPQAHAGAPIQPPQPIAKQDQPPLNTNHPGSMPGGAPAGDHFGHSTQQDDVGTFNGGAYRISHRDTNTILTVQLAIGCPLIGKPGAMIAMSPTVTLKGDVKFSLKKLVAGGSMATSTFTGPGELLLAPPNMGDITTIRLSGNDAWSVGKDAFLACTERVHKDMKSQGLGKGMFSGEGLFTYRMSGIGILWITSLGAIIRKDLQANEKYIVDNGHLVAWNCDYKLERVASGGIISGMASAEGLVCKFTGPGSIFIQTRNAAALATFMTNAAAGG</sequence>
<dbReference type="PANTHER" id="PTHR31801:SF0">
    <property type="entry name" value="ALTERED INHERITANCE OF MITOCHONDRIA PROTEIN 24, MITOCHONDRIAL"/>
    <property type="match status" value="1"/>
</dbReference>
<dbReference type="InterPro" id="IPR036983">
    <property type="entry name" value="AIM24_sf"/>
</dbReference>
<feature type="region of interest" description="Disordered" evidence="2">
    <location>
        <begin position="1"/>
        <end position="137"/>
    </location>
</feature>
<dbReference type="InterPro" id="IPR016031">
    <property type="entry name" value="Trp_RNA-bd_attenuator-like_dom"/>
</dbReference>
<comment type="similarity">
    <text evidence="1">Belongs to the AIM24 family.</text>
</comment>
<keyword evidence="4" id="KW-1185">Reference proteome</keyword>
<dbReference type="PANTHER" id="PTHR31801">
    <property type="entry name" value="ALTERED INHERITANCE OF MITOCHONDRIA PROTEIN 24, MITOCHONDRIAL"/>
    <property type="match status" value="1"/>
</dbReference>
<feature type="compositionally biased region" description="Pro residues" evidence="2">
    <location>
        <begin position="1"/>
        <end position="30"/>
    </location>
</feature>
<proteinExistence type="inferred from homology"/>
<evidence type="ECO:0000256" key="1">
    <source>
        <dbReference type="RuleBase" id="RU363045"/>
    </source>
</evidence>
<dbReference type="EMBL" id="MU007010">
    <property type="protein sequence ID" value="KAF2436511.1"/>
    <property type="molecule type" value="Genomic_DNA"/>
</dbReference>
<dbReference type="OrthoDB" id="1705416at2759"/>
<dbReference type="SUPFAM" id="SSF51219">
    <property type="entry name" value="TRAP-like"/>
    <property type="match status" value="1"/>
</dbReference>
<evidence type="ECO:0000256" key="2">
    <source>
        <dbReference type="SAM" id="MobiDB-lite"/>
    </source>
</evidence>
<protein>
    <recommendedName>
        <fullName evidence="1">Altered inheritance of mitochondria protein 24, mitochondrial</fullName>
    </recommendedName>
</protein>
<dbReference type="GO" id="GO:0005739">
    <property type="term" value="C:mitochondrion"/>
    <property type="evidence" value="ECO:0007669"/>
    <property type="project" value="UniProtKB-SubCell"/>
</dbReference>